<dbReference type="RefSeq" id="WP_097174838.1">
    <property type="nucleotide sequence ID" value="NZ_OBML01000005.1"/>
</dbReference>
<comment type="similarity">
    <text evidence="2">Belongs to the ABC transporter superfamily.</text>
</comment>
<protein>
    <submittedName>
        <fullName evidence="7">Iron(III) transport system ATP-binding protein</fullName>
    </submittedName>
</protein>
<evidence type="ECO:0000259" key="6">
    <source>
        <dbReference type="PROSITE" id="PS50893"/>
    </source>
</evidence>
<comment type="subcellular location">
    <subcellularLocation>
        <location evidence="1">Cell inner membrane</location>
        <topology evidence="1">Peripheral membrane protein</topology>
    </subcellularLocation>
</comment>
<dbReference type="InterPro" id="IPR003439">
    <property type="entry name" value="ABC_transporter-like_ATP-bd"/>
</dbReference>
<accession>A0A285SKH4</accession>
<dbReference type="AlphaFoldDB" id="A0A285SKH4"/>
<evidence type="ECO:0000256" key="1">
    <source>
        <dbReference type="ARBA" id="ARBA00004417"/>
    </source>
</evidence>
<feature type="domain" description="ABC transporter" evidence="6">
    <location>
        <begin position="20"/>
        <end position="250"/>
    </location>
</feature>
<dbReference type="Pfam" id="PF00005">
    <property type="entry name" value="ABC_tran"/>
    <property type="match status" value="1"/>
</dbReference>
<proteinExistence type="inferred from homology"/>
<evidence type="ECO:0000313" key="7">
    <source>
        <dbReference type="EMBL" id="SOC06653.1"/>
    </source>
</evidence>
<dbReference type="PROSITE" id="PS50893">
    <property type="entry name" value="ABC_TRANSPORTER_2"/>
    <property type="match status" value="1"/>
</dbReference>
<organism evidence="7 8">
    <name type="scientific">Stappia indica</name>
    <dbReference type="NCBI Taxonomy" id="538381"/>
    <lineage>
        <taxon>Bacteria</taxon>
        <taxon>Pseudomonadati</taxon>
        <taxon>Pseudomonadota</taxon>
        <taxon>Alphaproteobacteria</taxon>
        <taxon>Hyphomicrobiales</taxon>
        <taxon>Stappiaceae</taxon>
        <taxon>Stappia</taxon>
    </lineage>
</organism>
<evidence type="ECO:0000256" key="5">
    <source>
        <dbReference type="ARBA" id="ARBA00022840"/>
    </source>
</evidence>
<dbReference type="InterPro" id="IPR017871">
    <property type="entry name" value="ABC_transporter-like_CS"/>
</dbReference>
<dbReference type="InterPro" id="IPR050093">
    <property type="entry name" value="ABC_SmlMolc_Importer"/>
</dbReference>
<dbReference type="SMART" id="SM00382">
    <property type="entry name" value="AAA"/>
    <property type="match status" value="1"/>
</dbReference>
<dbReference type="SUPFAM" id="SSF52540">
    <property type="entry name" value="P-loop containing nucleoside triphosphate hydrolases"/>
    <property type="match status" value="1"/>
</dbReference>
<keyword evidence="4" id="KW-0547">Nucleotide-binding</keyword>
<gene>
    <name evidence="7" type="ORF">SAMN05421512_105153</name>
</gene>
<keyword evidence="8" id="KW-1185">Reference proteome</keyword>
<keyword evidence="5 7" id="KW-0067">ATP-binding</keyword>
<dbReference type="PROSITE" id="PS00211">
    <property type="entry name" value="ABC_TRANSPORTER_1"/>
    <property type="match status" value="1"/>
</dbReference>
<evidence type="ECO:0000256" key="4">
    <source>
        <dbReference type="ARBA" id="ARBA00022741"/>
    </source>
</evidence>
<dbReference type="InterPro" id="IPR013611">
    <property type="entry name" value="Transp-assoc_OB_typ2"/>
</dbReference>
<sequence>MLQAIETTGQSGTSGGATPIRIRNLTLSFGTTKVLKGIDLDIGAGEFFAFLGPSGSGKSTLLRAIAGFGPRPSGEILLGERNVIGLQPWKRDVGMVFQSYALWPHMTVRQNVAYGLEERRRPAEEIRRRVREALELVGLDAYADRYPSQLSGGQQQRVALARTVVIEPKVLLLDEPLSNLDANLRVQMRQDLLALQRRLGITTIFVTHDQEEANTICDRIAVLSDGVVQQVGEPDHVYDQPANSFVARFLGTANILDGRVIVRDGACCFVLDERSSIPLQGTHGEGEASFVLRPRGLEFADGGAGEIAGTIPGTISGSEFLGDTIRYFVEIGDRSVLVDEVHRRGGDRRAAGTRVMLRVVPGQGVILAR</sequence>
<evidence type="ECO:0000313" key="8">
    <source>
        <dbReference type="Proteomes" id="UP000219331"/>
    </source>
</evidence>
<dbReference type="GO" id="GO:0043190">
    <property type="term" value="C:ATP-binding cassette (ABC) transporter complex"/>
    <property type="evidence" value="ECO:0007669"/>
    <property type="project" value="InterPro"/>
</dbReference>
<dbReference type="GO" id="GO:0140359">
    <property type="term" value="F:ABC-type transporter activity"/>
    <property type="evidence" value="ECO:0007669"/>
    <property type="project" value="UniProtKB-ARBA"/>
</dbReference>
<reference evidence="7 8" key="1">
    <citation type="submission" date="2017-08" db="EMBL/GenBank/DDBJ databases">
        <authorList>
            <person name="de Groot N.N."/>
        </authorList>
    </citation>
    <scope>NUCLEOTIDE SEQUENCE [LARGE SCALE GENOMIC DNA]</scope>
    <source>
        <strain evidence="7 8">USBA 352</strain>
    </source>
</reference>
<dbReference type="Gene3D" id="3.40.50.300">
    <property type="entry name" value="P-loop containing nucleotide triphosphate hydrolases"/>
    <property type="match status" value="1"/>
</dbReference>
<keyword evidence="3" id="KW-0813">Transport</keyword>
<dbReference type="InterPro" id="IPR003593">
    <property type="entry name" value="AAA+_ATPase"/>
</dbReference>
<dbReference type="OrthoDB" id="9802264at2"/>
<evidence type="ECO:0000256" key="3">
    <source>
        <dbReference type="ARBA" id="ARBA00022448"/>
    </source>
</evidence>
<dbReference type="PANTHER" id="PTHR42781:SF4">
    <property type="entry name" value="SPERMIDINE_PUTRESCINE IMPORT ATP-BINDING PROTEIN POTA"/>
    <property type="match status" value="1"/>
</dbReference>
<dbReference type="Gene3D" id="2.40.50.100">
    <property type="match status" value="1"/>
</dbReference>
<dbReference type="SUPFAM" id="SSF50331">
    <property type="entry name" value="MOP-like"/>
    <property type="match status" value="1"/>
</dbReference>
<dbReference type="PANTHER" id="PTHR42781">
    <property type="entry name" value="SPERMIDINE/PUTRESCINE IMPORT ATP-BINDING PROTEIN POTA"/>
    <property type="match status" value="1"/>
</dbReference>
<dbReference type="GO" id="GO:0016887">
    <property type="term" value="F:ATP hydrolysis activity"/>
    <property type="evidence" value="ECO:0007669"/>
    <property type="project" value="InterPro"/>
</dbReference>
<dbReference type="GO" id="GO:0005524">
    <property type="term" value="F:ATP binding"/>
    <property type="evidence" value="ECO:0007669"/>
    <property type="project" value="UniProtKB-KW"/>
</dbReference>
<dbReference type="FunFam" id="3.40.50.300:FF:000042">
    <property type="entry name" value="Maltose/maltodextrin ABC transporter, ATP-binding protein"/>
    <property type="match status" value="1"/>
</dbReference>
<dbReference type="EMBL" id="OBML01000005">
    <property type="protein sequence ID" value="SOC06653.1"/>
    <property type="molecule type" value="Genomic_DNA"/>
</dbReference>
<name>A0A285SKH4_9HYPH</name>
<dbReference type="InterPro" id="IPR027417">
    <property type="entry name" value="P-loop_NTPase"/>
</dbReference>
<evidence type="ECO:0000256" key="2">
    <source>
        <dbReference type="ARBA" id="ARBA00005417"/>
    </source>
</evidence>
<dbReference type="STRING" id="538381.GCA_001696535_02137"/>
<dbReference type="Proteomes" id="UP000219331">
    <property type="component" value="Unassembled WGS sequence"/>
</dbReference>
<dbReference type="InterPro" id="IPR008995">
    <property type="entry name" value="Mo/tungstate-bd_C_term_dom"/>
</dbReference>
<dbReference type="Pfam" id="PF08402">
    <property type="entry name" value="TOBE_2"/>
    <property type="match status" value="1"/>
</dbReference>